<accession>A0ABW8J4M3</accession>
<dbReference type="PROSITE" id="PS50975">
    <property type="entry name" value="ATP_GRASP"/>
    <property type="match status" value="1"/>
</dbReference>
<dbReference type="Pfam" id="PF02955">
    <property type="entry name" value="GSH-S_ATP"/>
    <property type="match status" value="1"/>
</dbReference>
<keyword evidence="4 10" id="KW-0317">Glutathione biosynthesis</keyword>
<protein>
    <recommendedName>
        <fullName evidence="10">Glutathione synthetase</fullName>
        <ecNumber evidence="10">6.3.2.3</ecNumber>
    </recommendedName>
    <alternativeName>
        <fullName evidence="10">GSH synthetase</fullName>
        <shortName evidence="10">GSH-S</shortName>
        <shortName evidence="10">GSHase</shortName>
    </alternativeName>
    <alternativeName>
        <fullName evidence="10">Glutathione synthase</fullName>
    </alternativeName>
</protein>
<evidence type="ECO:0000259" key="11">
    <source>
        <dbReference type="PROSITE" id="PS50975"/>
    </source>
</evidence>
<evidence type="ECO:0000256" key="3">
    <source>
        <dbReference type="ARBA" id="ARBA00022598"/>
    </source>
</evidence>
<sequence length="320" mass="35054">MPLSVAVLMDPIGTIKPAKDTTLAMLLEAQRRGHTLFYMEQGDLALRDGAPWARLRPLAVRDDQHDWSTLGEAQWRDLRELDVVLMRKDPPVDAQFVYDTMVLETAQRGGLAVVNDPRALRDCNEKLFALQFPQCIAPTLVSRDASELRRFVAECGEAVLKPLDGMGGRGIFKVKAGDSNLNSMLETLLAGGPHGEGRQFAIAQKFIPAISAGDKRILLIDGEPVPYALARIPQGDEFRGNLAAGGRGEGVPLSERDRWIVAQVAPELRRRGLRFVGLDVIGDYLTEINVTSPTCVRELDAQFGLNIAGLLFDAIENTAS</sequence>
<dbReference type="Gene3D" id="3.30.470.20">
    <property type="entry name" value="ATP-grasp fold, B domain"/>
    <property type="match status" value="1"/>
</dbReference>
<dbReference type="PANTHER" id="PTHR21621:SF4">
    <property type="entry name" value="GLUTATHIONE SYNTHETASE"/>
    <property type="match status" value="1"/>
</dbReference>
<dbReference type="SUPFAM" id="SSF56059">
    <property type="entry name" value="Glutathione synthetase ATP-binding domain-like"/>
    <property type="match status" value="1"/>
</dbReference>
<dbReference type="NCBIfam" id="NF003573">
    <property type="entry name" value="PRK05246.1"/>
    <property type="match status" value="1"/>
</dbReference>
<dbReference type="InterPro" id="IPR004218">
    <property type="entry name" value="GSHS_ATP-bd"/>
</dbReference>
<keyword evidence="6 10" id="KW-0547">Nucleotide-binding</keyword>
<evidence type="ECO:0000313" key="13">
    <source>
        <dbReference type="Proteomes" id="UP001620339"/>
    </source>
</evidence>
<evidence type="ECO:0000256" key="5">
    <source>
        <dbReference type="ARBA" id="ARBA00022723"/>
    </source>
</evidence>
<dbReference type="Proteomes" id="UP001620339">
    <property type="component" value="Unassembled WGS sequence"/>
</dbReference>
<keyword evidence="8" id="KW-0460">Magnesium</keyword>
<keyword evidence="5" id="KW-0479">Metal-binding</keyword>
<evidence type="ECO:0000313" key="12">
    <source>
        <dbReference type="EMBL" id="MFK2877227.1"/>
    </source>
</evidence>
<dbReference type="RefSeq" id="WP_404613369.1">
    <property type="nucleotide sequence ID" value="NZ_JADIKK010000008.1"/>
</dbReference>
<dbReference type="InterPro" id="IPR004215">
    <property type="entry name" value="GSHS_N"/>
</dbReference>
<evidence type="ECO:0000256" key="4">
    <source>
        <dbReference type="ARBA" id="ARBA00022684"/>
    </source>
</evidence>
<evidence type="ECO:0000256" key="9">
    <source>
        <dbReference type="ARBA" id="ARBA00023211"/>
    </source>
</evidence>
<comment type="similarity">
    <text evidence="10">Belongs to the prokaryotic GSH synthase family.</text>
</comment>
<comment type="caution">
    <text evidence="12">The sequence shown here is derived from an EMBL/GenBank/DDBJ whole genome shotgun (WGS) entry which is preliminary data.</text>
</comment>
<dbReference type="EMBL" id="JADIKK010000008">
    <property type="protein sequence ID" value="MFK2877227.1"/>
    <property type="molecule type" value="Genomic_DNA"/>
</dbReference>
<evidence type="ECO:0000256" key="6">
    <source>
        <dbReference type="ARBA" id="ARBA00022741"/>
    </source>
</evidence>
<name>A0ABW8J4M3_9GAMM</name>
<dbReference type="InterPro" id="IPR013815">
    <property type="entry name" value="ATP_grasp_subdomain_1"/>
</dbReference>
<keyword evidence="3 10" id="KW-0436">Ligase</keyword>
<feature type="domain" description="ATP-grasp" evidence="11">
    <location>
        <begin position="126"/>
        <end position="316"/>
    </location>
</feature>
<gene>
    <name evidence="10 12" type="primary">gshB</name>
    <name evidence="12" type="ORF">ISP25_09135</name>
</gene>
<keyword evidence="9" id="KW-0464">Manganese</keyword>
<proteinExistence type="inferred from homology"/>
<dbReference type="InterPro" id="IPR016185">
    <property type="entry name" value="PreATP-grasp_dom_sf"/>
</dbReference>
<reference evidence="12 13" key="1">
    <citation type="submission" date="2020-10" db="EMBL/GenBank/DDBJ databases">
        <title>Phylogeny of dyella-like bacteria.</title>
        <authorList>
            <person name="Fu J."/>
        </authorList>
    </citation>
    <scope>NUCLEOTIDE SEQUENCE [LARGE SCALE GENOMIC DNA]</scope>
    <source>
        <strain evidence="12 13">KACC 19113</strain>
    </source>
</reference>
<keyword evidence="13" id="KW-1185">Reference proteome</keyword>
<dbReference type="SUPFAM" id="SSF52440">
    <property type="entry name" value="PreATP-grasp domain"/>
    <property type="match status" value="1"/>
</dbReference>
<dbReference type="Pfam" id="PF02951">
    <property type="entry name" value="GSH-S_N"/>
    <property type="match status" value="1"/>
</dbReference>
<dbReference type="NCBIfam" id="TIGR01380">
    <property type="entry name" value="glut_syn"/>
    <property type="match status" value="1"/>
</dbReference>
<evidence type="ECO:0000256" key="1">
    <source>
        <dbReference type="ARBA" id="ARBA00001936"/>
    </source>
</evidence>
<evidence type="ECO:0000256" key="7">
    <source>
        <dbReference type="ARBA" id="ARBA00022840"/>
    </source>
</evidence>
<evidence type="ECO:0000256" key="2">
    <source>
        <dbReference type="ARBA" id="ARBA00001946"/>
    </source>
</evidence>
<evidence type="ECO:0000256" key="10">
    <source>
        <dbReference type="HAMAP-Rule" id="MF_00162"/>
    </source>
</evidence>
<comment type="cofactor">
    <cofactor evidence="2">
        <name>Mg(2+)</name>
        <dbReference type="ChEBI" id="CHEBI:18420"/>
    </cofactor>
</comment>
<dbReference type="GO" id="GO:0004363">
    <property type="term" value="F:glutathione synthase activity"/>
    <property type="evidence" value="ECO:0007669"/>
    <property type="project" value="UniProtKB-EC"/>
</dbReference>
<comment type="cofactor">
    <cofactor evidence="1">
        <name>Mn(2+)</name>
        <dbReference type="ChEBI" id="CHEBI:29035"/>
    </cofactor>
</comment>
<dbReference type="InterPro" id="IPR006284">
    <property type="entry name" value="Glut_synth_pro"/>
</dbReference>
<dbReference type="Gene3D" id="3.40.50.20">
    <property type="match status" value="1"/>
</dbReference>
<evidence type="ECO:0000256" key="8">
    <source>
        <dbReference type="ARBA" id="ARBA00022842"/>
    </source>
</evidence>
<dbReference type="PANTHER" id="PTHR21621">
    <property type="entry name" value="RIBOSOMAL PROTEIN S6 MODIFICATION PROTEIN"/>
    <property type="match status" value="1"/>
</dbReference>
<comment type="pathway">
    <text evidence="10">Sulfur metabolism; glutathione biosynthesis; glutathione from L-cysteine and L-glutamate: step 2/2.</text>
</comment>
<organism evidence="12 13">
    <name type="scientific">Rhodanobacter hydrolyticus</name>
    <dbReference type="NCBI Taxonomy" id="2250595"/>
    <lineage>
        <taxon>Bacteria</taxon>
        <taxon>Pseudomonadati</taxon>
        <taxon>Pseudomonadota</taxon>
        <taxon>Gammaproteobacteria</taxon>
        <taxon>Lysobacterales</taxon>
        <taxon>Rhodanobacteraceae</taxon>
        <taxon>Rhodanobacter</taxon>
    </lineage>
</organism>
<dbReference type="Gene3D" id="3.30.1490.20">
    <property type="entry name" value="ATP-grasp fold, A domain"/>
    <property type="match status" value="1"/>
</dbReference>
<keyword evidence="7 10" id="KW-0067">ATP-binding</keyword>
<dbReference type="HAMAP" id="MF_00162">
    <property type="entry name" value="GSH_S"/>
    <property type="match status" value="1"/>
</dbReference>
<comment type="catalytic activity">
    <reaction evidence="10">
        <text>gamma-L-glutamyl-L-cysteine + glycine + ATP = glutathione + ADP + phosphate + H(+)</text>
        <dbReference type="Rhea" id="RHEA:13557"/>
        <dbReference type="ChEBI" id="CHEBI:15378"/>
        <dbReference type="ChEBI" id="CHEBI:30616"/>
        <dbReference type="ChEBI" id="CHEBI:43474"/>
        <dbReference type="ChEBI" id="CHEBI:57305"/>
        <dbReference type="ChEBI" id="CHEBI:57925"/>
        <dbReference type="ChEBI" id="CHEBI:58173"/>
        <dbReference type="ChEBI" id="CHEBI:456216"/>
        <dbReference type="EC" id="6.3.2.3"/>
    </reaction>
</comment>
<dbReference type="InterPro" id="IPR011761">
    <property type="entry name" value="ATP-grasp"/>
</dbReference>
<dbReference type="EC" id="6.3.2.3" evidence="10"/>